<dbReference type="PANTHER" id="PTHR16500:SF3">
    <property type="entry name" value="BRCA2-INTERACTING TRANSCRIPTIONAL REPRESSOR EMSY"/>
    <property type="match status" value="1"/>
</dbReference>
<dbReference type="GO" id="GO:0005654">
    <property type="term" value="C:nucleoplasm"/>
    <property type="evidence" value="ECO:0007669"/>
    <property type="project" value="TreeGrafter"/>
</dbReference>
<evidence type="ECO:0000313" key="5">
    <source>
        <dbReference type="EMBL" id="BFF95995.1"/>
    </source>
</evidence>
<proteinExistence type="predicted"/>
<dbReference type="Pfam" id="PF03735">
    <property type="entry name" value="ENT"/>
    <property type="match status" value="1"/>
</dbReference>
<organism evidence="5 6">
    <name type="scientific">Drosophila madeirensis</name>
    <name type="common">Fruit fly</name>
    <dbReference type="NCBI Taxonomy" id="30013"/>
    <lineage>
        <taxon>Eukaryota</taxon>
        <taxon>Metazoa</taxon>
        <taxon>Ecdysozoa</taxon>
        <taxon>Arthropoda</taxon>
        <taxon>Hexapoda</taxon>
        <taxon>Insecta</taxon>
        <taxon>Pterygota</taxon>
        <taxon>Neoptera</taxon>
        <taxon>Endopterygota</taxon>
        <taxon>Diptera</taxon>
        <taxon>Brachycera</taxon>
        <taxon>Muscomorpha</taxon>
        <taxon>Ephydroidea</taxon>
        <taxon>Drosophilidae</taxon>
        <taxon>Drosophila</taxon>
        <taxon>Sophophora</taxon>
    </lineage>
</organism>
<feature type="region of interest" description="Disordered" evidence="3">
    <location>
        <begin position="230"/>
        <end position="269"/>
    </location>
</feature>
<feature type="compositionally biased region" description="Low complexity" evidence="3">
    <location>
        <begin position="384"/>
        <end position="394"/>
    </location>
</feature>
<feature type="region of interest" description="Disordered" evidence="3">
    <location>
        <begin position="867"/>
        <end position="903"/>
    </location>
</feature>
<dbReference type="InterPro" id="IPR036142">
    <property type="entry name" value="ENT_dom-like_sf"/>
</dbReference>
<keyword evidence="2" id="KW-0539">Nucleus</keyword>
<feature type="region of interest" description="Disordered" evidence="3">
    <location>
        <begin position="523"/>
        <end position="545"/>
    </location>
</feature>
<dbReference type="SMART" id="SM01191">
    <property type="entry name" value="ENT"/>
    <property type="match status" value="1"/>
</dbReference>
<feature type="compositionally biased region" description="Low complexity" evidence="3">
    <location>
        <begin position="534"/>
        <end position="545"/>
    </location>
</feature>
<comment type="subcellular location">
    <subcellularLocation>
        <location evidence="1">Nucleus</location>
    </subcellularLocation>
</comment>
<dbReference type="GO" id="GO:0006355">
    <property type="term" value="P:regulation of DNA-templated transcription"/>
    <property type="evidence" value="ECO:0007669"/>
    <property type="project" value="InterPro"/>
</dbReference>
<gene>
    <name evidence="5" type="ORF">DMAD_13282</name>
</gene>
<feature type="region of interest" description="Disordered" evidence="3">
    <location>
        <begin position="376"/>
        <end position="397"/>
    </location>
</feature>
<feature type="compositionally biased region" description="Low complexity" evidence="3">
    <location>
        <begin position="579"/>
        <end position="589"/>
    </location>
</feature>
<dbReference type="PROSITE" id="PS51138">
    <property type="entry name" value="ENT"/>
    <property type="match status" value="1"/>
</dbReference>
<feature type="compositionally biased region" description="Basic and acidic residues" evidence="3">
    <location>
        <begin position="185"/>
        <end position="195"/>
    </location>
</feature>
<dbReference type="SUPFAM" id="SSF158639">
    <property type="entry name" value="ENT-like"/>
    <property type="match status" value="1"/>
</dbReference>
<dbReference type="InterPro" id="IPR033482">
    <property type="entry name" value="EMSY"/>
</dbReference>
<dbReference type="Gene3D" id="1.10.1240.40">
    <property type="entry name" value="ENT domain"/>
    <property type="match status" value="1"/>
</dbReference>
<dbReference type="InterPro" id="IPR005491">
    <property type="entry name" value="ENT_dom"/>
</dbReference>
<evidence type="ECO:0000313" key="6">
    <source>
        <dbReference type="Proteomes" id="UP001500889"/>
    </source>
</evidence>
<feature type="compositionally biased region" description="Low complexity" evidence="3">
    <location>
        <begin position="252"/>
        <end position="261"/>
    </location>
</feature>
<feature type="domain" description="ENT" evidence="4">
    <location>
        <begin position="13"/>
        <end position="97"/>
    </location>
</feature>
<evidence type="ECO:0000259" key="4">
    <source>
        <dbReference type="PROSITE" id="PS51138"/>
    </source>
</evidence>
<evidence type="ECO:0000256" key="3">
    <source>
        <dbReference type="SAM" id="MobiDB-lite"/>
    </source>
</evidence>
<keyword evidence="6" id="KW-1185">Reference proteome</keyword>
<feature type="region of interest" description="Disordered" evidence="3">
    <location>
        <begin position="185"/>
        <end position="208"/>
    </location>
</feature>
<name>A0AAU9FJZ7_DROMD</name>
<dbReference type="EMBL" id="AP029264">
    <property type="protein sequence ID" value="BFF95995.1"/>
    <property type="molecule type" value="Genomic_DNA"/>
</dbReference>
<evidence type="ECO:0000256" key="1">
    <source>
        <dbReference type="ARBA" id="ARBA00004123"/>
    </source>
</evidence>
<protein>
    <submittedName>
        <fullName evidence="5">BRCA2-interacting transcriptional repressor EMSY</fullName>
    </submittedName>
</protein>
<feature type="region of interest" description="Disordered" evidence="3">
    <location>
        <begin position="302"/>
        <end position="336"/>
    </location>
</feature>
<feature type="compositionally biased region" description="Low complexity" evidence="3">
    <location>
        <begin position="315"/>
        <end position="336"/>
    </location>
</feature>
<feature type="region of interest" description="Disordered" evidence="3">
    <location>
        <begin position="579"/>
        <end position="606"/>
    </location>
</feature>
<accession>A0AAU9FJZ7</accession>
<feature type="compositionally biased region" description="Low complexity" evidence="3">
    <location>
        <begin position="867"/>
        <end position="883"/>
    </location>
</feature>
<sequence>MWPQTLEMSRDECRGMLRRLELESYSHIISVFRAQGSLSEPKGKMLEELRQLFHITPERHRAEVRRAVNDEQLCTIAENVCGPNTWQEWSREGRRPYPLLPRISPQTALSIVANDLAAKACLENAKLLPPAETGAHYADALIDQANLMALKHGRNRAQEPTLVIMDEPFKVPDVPNEVKKAIQKRKENEGIDAKPNKKRHMQQQQLQHDKLDHLHHQQQQHMQLLGQLPLQQSGPEDGEMVPVEPRPSPRTQQQRFFYQQQQKHKQRLASKRNLANSLGPYPGAIAAGRAAAAAAAADSAKRVAAPAKSGRRAQKQLQQQHQQKTQQHQQQQQQQQKVLLPVPEAVPIANHSVVEPHVEYILDEALKSVSASTAIPAPAPAPTPSQTVTVSPPTGFLNKLKPLPATRVVYGPTAAAAAEMGSPTTPGVTSRGFANSPIVFKEKLQASVMPVQVQMQSHSSSGQLSTPVKKFIMDEPAAASTLPLTPAPIPMPISTANLPLAPQIISVQQIPAPPMGAKLRPALGLANPTGGGSSSTTTTILPPGTKLTPKKINFLDGTQLEAKPKSLPSSAVRLLPYTTDTTVSTPSSPQAMSSNLKEQPRGTVTPLSSASTVNIIKNIPASSLNNTLITPLATPTATGTPIFRAKATSQPQQLPPGSVTLKAAGTGGGSSANTGAPQILGNIKLTSGTGTGSALNIKQVHSSALRNIKICSPNGKVFLQPGKLPAGSIIHKLNNVTGGSGTTTTVATASLSPTGGMPHAPSSAHQRISIQKMQILPSPTQVMSSGMTSSSTNTLTVSSGTGTAASSAKLTTKPTTLTFSTGAGGKNNLVFLPASAASGMRAVTLSTKPKPNVLVIGASTSASVVSPTAASVSPNLLTGSNSSSGGGRSSSKPKPNQMITEDTPIDIINMPIIVADNGTTTTTTTETKVKSGPLVLLNATDWEMELDQAATKTVNTTGSSKQSLDDDVIIEDVDVEEDDVVAVEVETEHEHEHDTLELNNRIIELHPEDDSAIEYVDMDLEQPIEIESTSNISPETSLKTAIVSQLKTKQQQQQPMEQPLASTL</sequence>
<dbReference type="AlphaFoldDB" id="A0AAU9FJZ7"/>
<dbReference type="Proteomes" id="UP001500889">
    <property type="component" value="Chromosome U"/>
</dbReference>
<evidence type="ECO:0000256" key="2">
    <source>
        <dbReference type="ARBA" id="ARBA00023242"/>
    </source>
</evidence>
<dbReference type="PANTHER" id="PTHR16500">
    <property type="entry name" value="BRCA2-INTERACTING TRANSCRIPTIONAL REPRESSOR EMSY"/>
    <property type="match status" value="1"/>
</dbReference>
<reference evidence="5 6" key="1">
    <citation type="submission" date="2024-02" db="EMBL/GenBank/DDBJ databases">
        <title>A chromosome-level genome assembly of Drosophila madeirensis, a fruit fly species endemic to Madeira island.</title>
        <authorList>
            <person name="Tomihara K."/>
            <person name="Llopart A."/>
            <person name="Yamamoto D."/>
        </authorList>
    </citation>
    <scope>NUCLEOTIDE SEQUENCE [LARGE SCALE GENOMIC DNA]</scope>
    <source>
        <strain evidence="5 6">RF1</strain>
    </source>
</reference>